<proteinExistence type="predicted"/>
<dbReference type="NCBIfam" id="TIGR04112">
    <property type="entry name" value="seleno_YedE"/>
    <property type="match status" value="1"/>
</dbReference>
<dbReference type="InterPro" id="IPR026366">
    <property type="entry name" value="Seleno_YedE"/>
</dbReference>
<feature type="transmembrane region" description="Helical" evidence="1">
    <location>
        <begin position="88"/>
        <end position="106"/>
    </location>
</feature>
<accession>A0ABN0D0R4</accession>
<evidence type="ECO:0000313" key="3">
    <source>
        <dbReference type="Proteomes" id="UP000004018"/>
    </source>
</evidence>
<feature type="transmembrane region" description="Helical" evidence="1">
    <location>
        <begin position="299"/>
        <end position="320"/>
    </location>
</feature>
<keyword evidence="3" id="KW-1185">Reference proteome</keyword>
<dbReference type="Pfam" id="PF04143">
    <property type="entry name" value="Sulf_transp"/>
    <property type="match status" value="1"/>
</dbReference>
<name>A0ABN0D0R4_9FIRM</name>
<feature type="transmembrane region" description="Helical" evidence="1">
    <location>
        <begin position="187"/>
        <end position="208"/>
    </location>
</feature>
<feature type="transmembrane region" description="Helical" evidence="1">
    <location>
        <begin position="121"/>
        <end position="141"/>
    </location>
</feature>
<feature type="transmembrane region" description="Helical" evidence="1">
    <location>
        <begin position="229"/>
        <end position="247"/>
    </location>
</feature>
<feature type="transmembrane region" description="Helical" evidence="1">
    <location>
        <begin position="162"/>
        <end position="181"/>
    </location>
</feature>
<feature type="transmembrane region" description="Helical" evidence="1">
    <location>
        <begin position="58"/>
        <end position="76"/>
    </location>
</feature>
<feature type="transmembrane region" description="Helical" evidence="1">
    <location>
        <begin position="267"/>
        <end position="287"/>
    </location>
</feature>
<dbReference type="Proteomes" id="UP000004018">
    <property type="component" value="Unassembled WGS sequence"/>
</dbReference>
<feature type="transmembrane region" description="Helical" evidence="1">
    <location>
        <begin position="332"/>
        <end position="350"/>
    </location>
</feature>
<evidence type="ECO:0000256" key="1">
    <source>
        <dbReference type="SAM" id="Phobius"/>
    </source>
</evidence>
<keyword evidence="1" id="KW-1133">Transmembrane helix</keyword>
<sequence length="360" mass="37395">MDVENKKSYVIIGGLIIGIIAALLSMAGNPANMGFDITGFIRDTVGALGLHQDTGAQYIRPELVGLVWGALILALARGQHKAVGGSSPLVRFVIGFFVTVGALVFMGDPFRMVLRIAGGDWNAIIGLIGFIVGVAVGVYCLKKGFALKPATVAAKLDSAFAPIVKIVLLILVCAAPAFIVFSDGDGVGAHHAAIIASLIGGLLVGAIAQQTKLCMVGTFRDLFMDRKTTMLCGWIAVLVAAFVVNLLTHQFQGGVDMQPFAHTDGVWNFLGMGLVGWGCTLLGGDPLRQLVLSGEGNTDAAVTVIGMAFGAAISENFALASTVSGPTMNGKVAVIIGLIVVLIISGYYICGKGCSQEQQE</sequence>
<keyword evidence="1" id="KW-0812">Transmembrane</keyword>
<protein>
    <recommendedName>
        <fullName evidence="4">Sulphur transport domain-containing protein</fullName>
    </recommendedName>
</protein>
<evidence type="ECO:0008006" key="4">
    <source>
        <dbReference type="Google" id="ProtNLM"/>
    </source>
</evidence>
<dbReference type="RefSeq" id="WP_007391024.1">
    <property type="nucleotide sequence ID" value="NZ_AFIJ01000023.1"/>
</dbReference>
<reference evidence="2 3" key="1">
    <citation type="submission" date="2011-04" db="EMBL/GenBank/DDBJ databases">
        <authorList>
            <person name="Harkins D.M."/>
            <person name="Madupu R."/>
            <person name="Durkin A.S."/>
            <person name="Torralba M."/>
            <person name="Methe B."/>
            <person name="Sutton G.G."/>
            <person name="Nelson K.E."/>
        </authorList>
    </citation>
    <scope>NUCLEOTIDE SEQUENCE [LARGE SCALE GENOMIC DNA]</scope>
    <source>
        <strain evidence="2 3">UPII 199-6</strain>
    </source>
</reference>
<organism evidence="2 3">
    <name type="scientific">Megasphaera lornae</name>
    <dbReference type="NCBI Taxonomy" id="1000568"/>
    <lineage>
        <taxon>Bacteria</taxon>
        <taxon>Bacillati</taxon>
        <taxon>Bacillota</taxon>
        <taxon>Negativicutes</taxon>
        <taxon>Veillonellales</taxon>
        <taxon>Veillonellaceae</taxon>
        <taxon>Megasphaera</taxon>
    </lineage>
</organism>
<gene>
    <name evidence="2" type="ORF">HMPREF1039_1176</name>
</gene>
<comment type="caution">
    <text evidence="2">The sequence shown here is derived from an EMBL/GenBank/DDBJ whole genome shotgun (WGS) entry which is preliminary data.</text>
</comment>
<evidence type="ECO:0000313" key="2">
    <source>
        <dbReference type="EMBL" id="EGL40694.1"/>
    </source>
</evidence>
<dbReference type="InterPro" id="IPR007272">
    <property type="entry name" value="Sulf_transp_TsuA/YedE"/>
</dbReference>
<keyword evidence="1" id="KW-0472">Membrane</keyword>
<feature type="transmembrane region" description="Helical" evidence="1">
    <location>
        <begin position="9"/>
        <end position="28"/>
    </location>
</feature>
<dbReference type="EMBL" id="AFIJ01000023">
    <property type="protein sequence ID" value="EGL40694.1"/>
    <property type="molecule type" value="Genomic_DNA"/>
</dbReference>